<evidence type="ECO:0000313" key="16">
    <source>
        <dbReference type="Proteomes" id="UP000261011"/>
    </source>
</evidence>
<comment type="caution">
    <text evidence="15">The sequence shown here is derived from an EMBL/GenBank/DDBJ whole genome shotgun (WGS) entry which is preliminary data.</text>
</comment>
<accession>A0A3E2TIQ3</accession>
<keyword evidence="6 11" id="KW-0697">Rotamase</keyword>
<evidence type="ECO:0000256" key="3">
    <source>
        <dbReference type="ARBA" id="ARBA00006071"/>
    </source>
</evidence>
<keyword evidence="7 11" id="KW-0472">Membrane</keyword>
<evidence type="ECO:0000313" key="15">
    <source>
        <dbReference type="EMBL" id="RGB76581.1"/>
    </source>
</evidence>
<dbReference type="AlphaFoldDB" id="A0A3E2TIQ3"/>
<reference evidence="15 16" key="1">
    <citation type="submission" date="2018-08" db="EMBL/GenBank/DDBJ databases">
        <title>A genome reference for cultivated species of the human gut microbiota.</title>
        <authorList>
            <person name="Zou Y."/>
            <person name="Xue W."/>
            <person name="Luo G."/>
        </authorList>
    </citation>
    <scope>NUCLEOTIDE SEQUENCE [LARGE SCALE GENOMIC DNA]</scope>
    <source>
        <strain evidence="15 16">OF01-3</strain>
    </source>
</reference>
<evidence type="ECO:0000256" key="11">
    <source>
        <dbReference type="HAMAP-Rule" id="MF_01145"/>
    </source>
</evidence>
<dbReference type="InterPro" id="IPR046357">
    <property type="entry name" value="PPIase_dom_sf"/>
</dbReference>
<feature type="region of interest" description="Disordered" evidence="12">
    <location>
        <begin position="304"/>
        <end position="373"/>
    </location>
</feature>
<name>A0A3E2TIQ3_9FIRM</name>
<comment type="subcellular location">
    <subcellularLocation>
        <location evidence="2 11">Cell membrane</location>
        <topology evidence="2 11">Lipid-anchor</topology>
    </subcellularLocation>
</comment>
<keyword evidence="4 11" id="KW-1003">Cell membrane</keyword>
<evidence type="ECO:0000256" key="10">
    <source>
        <dbReference type="ARBA" id="ARBA00023288"/>
    </source>
</evidence>
<protein>
    <recommendedName>
        <fullName evidence="11">Foldase protein PrsA</fullName>
        <ecNumber evidence="11">5.2.1.8</ecNumber>
    </recommendedName>
</protein>
<keyword evidence="9 11" id="KW-0413">Isomerase</keyword>
<dbReference type="Pfam" id="PF00639">
    <property type="entry name" value="Rotamase"/>
    <property type="match status" value="1"/>
</dbReference>
<feature type="signal peptide" evidence="13">
    <location>
        <begin position="1"/>
        <end position="19"/>
    </location>
</feature>
<dbReference type="PANTHER" id="PTHR47245:SF1">
    <property type="entry name" value="FOLDASE PROTEIN PRSA"/>
    <property type="match status" value="1"/>
</dbReference>
<dbReference type="GO" id="GO:0005886">
    <property type="term" value="C:plasma membrane"/>
    <property type="evidence" value="ECO:0007669"/>
    <property type="project" value="UniProtKB-SubCell"/>
</dbReference>
<dbReference type="PROSITE" id="PS50198">
    <property type="entry name" value="PPIC_PPIASE_2"/>
    <property type="match status" value="1"/>
</dbReference>
<feature type="compositionally biased region" description="Basic and acidic residues" evidence="12">
    <location>
        <begin position="318"/>
        <end position="373"/>
    </location>
</feature>
<evidence type="ECO:0000256" key="8">
    <source>
        <dbReference type="ARBA" id="ARBA00023139"/>
    </source>
</evidence>
<keyword evidence="8 11" id="KW-0564">Palmitate</keyword>
<comment type="catalytic activity">
    <reaction evidence="1 11">
        <text>[protein]-peptidylproline (omega=180) = [protein]-peptidylproline (omega=0)</text>
        <dbReference type="Rhea" id="RHEA:16237"/>
        <dbReference type="Rhea" id="RHEA-COMP:10747"/>
        <dbReference type="Rhea" id="RHEA-COMP:10748"/>
        <dbReference type="ChEBI" id="CHEBI:83833"/>
        <dbReference type="ChEBI" id="CHEBI:83834"/>
        <dbReference type="EC" id="5.2.1.8"/>
    </reaction>
</comment>
<evidence type="ECO:0000256" key="1">
    <source>
        <dbReference type="ARBA" id="ARBA00000971"/>
    </source>
</evidence>
<keyword evidence="5 11" id="KW-0732">Signal</keyword>
<evidence type="ECO:0000256" key="12">
    <source>
        <dbReference type="SAM" id="MobiDB-lite"/>
    </source>
</evidence>
<evidence type="ECO:0000256" key="4">
    <source>
        <dbReference type="ARBA" id="ARBA00022475"/>
    </source>
</evidence>
<dbReference type="InterPro" id="IPR027304">
    <property type="entry name" value="Trigger_fact/SurA_dom_sf"/>
</dbReference>
<gene>
    <name evidence="11" type="primary">prsA</name>
    <name evidence="15" type="ORF">DXA39_05265</name>
</gene>
<dbReference type="GO" id="GO:0003755">
    <property type="term" value="F:peptidyl-prolyl cis-trans isomerase activity"/>
    <property type="evidence" value="ECO:0007669"/>
    <property type="project" value="UniProtKB-UniRule"/>
</dbReference>
<comment type="function">
    <text evidence="11">Plays a major role in protein secretion by helping the post-translocational extracellular folding of several secreted proteins.</text>
</comment>
<dbReference type="InterPro" id="IPR050245">
    <property type="entry name" value="PrsA_foldase"/>
</dbReference>
<dbReference type="EMBL" id="QVEU01000003">
    <property type="protein sequence ID" value="RGB76581.1"/>
    <property type="molecule type" value="Genomic_DNA"/>
</dbReference>
<dbReference type="HAMAP" id="MF_01145">
    <property type="entry name" value="Foldase_PrsA"/>
    <property type="match status" value="1"/>
</dbReference>
<dbReference type="SUPFAM" id="SSF54534">
    <property type="entry name" value="FKBP-like"/>
    <property type="match status" value="1"/>
</dbReference>
<evidence type="ECO:0000259" key="14">
    <source>
        <dbReference type="PROSITE" id="PS50198"/>
    </source>
</evidence>
<keyword evidence="16" id="KW-1185">Reference proteome</keyword>
<dbReference type="RefSeq" id="WP_117521674.1">
    <property type="nucleotide sequence ID" value="NZ_AP031484.1"/>
</dbReference>
<dbReference type="InterPro" id="IPR000297">
    <property type="entry name" value="PPIase_PpiC"/>
</dbReference>
<dbReference type="Pfam" id="PF13624">
    <property type="entry name" value="SurA_N_3"/>
    <property type="match status" value="1"/>
</dbReference>
<evidence type="ECO:0000256" key="6">
    <source>
        <dbReference type="ARBA" id="ARBA00023110"/>
    </source>
</evidence>
<evidence type="ECO:0000256" key="7">
    <source>
        <dbReference type="ARBA" id="ARBA00023136"/>
    </source>
</evidence>
<keyword evidence="10 11" id="KW-0449">Lipoprotein</keyword>
<evidence type="ECO:0000256" key="2">
    <source>
        <dbReference type="ARBA" id="ARBA00004193"/>
    </source>
</evidence>
<dbReference type="Gene3D" id="3.10.50.40">
    <property type="match status" value="1"/>
</dbReference>
<evidence type="ECO:0000256" key="5">
    <source>
        <dbReference type="ARBA" id="ARBA00022729"/>
    </source>
</evidence>
<comment type="similarity">
    <text evidence="3 11">Belongs to the PrsA family.</text>
</comment>
<dbReference type="EC" id="5.2.1.8" evidence="11"/>
<proteinExistence type="inferred from homology"/>
<feature type="chain" id="PRO_5039017881" description="Foldase protein PrsA" evidence="13">
    <location>
        <begin position="20"/>
        <end position="373"/>
    </location>
</feature>
<dbReference type="PANTHER" id="PTHR47245">
    <property type="entry name" value="PEPTIDYLPROLYL ISOMERASE"/>
    <property type="match status" value="1"/>
</dbReference>
<organism evidence="15 16">
    <name type="scientific">Anaerococcus nagyae</name>
    <dbReference type="NCBI Taxonomy" id="1755241"/>
    <lineage>
        <taxon>Bacteria</taxon>
        <taxon>Bacillati</taxon>
        <taxon>Bacillota</taxon>
        <taxon>Tissierellia</taxon>
        <taxon>Tissierellales</taxon>
        <taxon>Peptoniphilaceae</taxon>
        <taxon>Anaerococcus</taxon>
    </lineage>
</organism>
<dbReference type="InterPro" id="IPR023059">
    <property type="entry name" value="Foldase_PrsA"/>
</dbReference>
<dbReference type="PROSITE" id="PS51257">
    <property type="entry name" value="PROKAR_LIPOPROTEIN"/>
    <property type="match status" value="1"/>
</dbReference>
<evidence type="ECO:0000256" key="13">
    <source>
        <dbReference type="SAM" id="SignalP"/>
    </source>
</evidence>
<feature type="region of interest" description="Disordered" evidence="12">
    <location>
        <begin position="23"/>
        <end position="58"/>
    </location>
</feature>
<dbReference type="SUPFAM" id="SSF109998">
    <property type="entry name" value="Triger factor/SurA peptide-binding domain-like"/>
    <property type="match status" value="1"/>
</dbReference>
<sequence length="373" mass="42479">MKKTNKLLTIMLASSMLFAACDNNSAKNGNNDTNKTEAVESKDSDKKKESKLPDDTVATINGDKISKDDYKKEISFYGSMLASQQGLKSSIVQMMVQDRLISDDLDKNDIKVSDKEVSDAFMETVNRMGGESKFDKMLDDYNMDVDKFKDTVKKDLMYQKHKEWFDENHKVTDDEIKKYYDENKDDFSKIDASHILVEDEKTAKEVKAKLDNGEDFAALAKEYSKDTANASEGGKLGEFGKGQMVAEFEDKAFSMKEGEISDPVKTQFGWHIIKVNKVINSFEDSKDEIKSTLQEKKYKDYITELNDNADIVTEDADKEEKSDEPTSDKTKEDSKEKATDKEKSDKKDDSEEKVIDEEKSDKDEVKENESKDN</sequence>
<dbReference type="OrthoDB" id="14196at2"/>
<feature type="domain" description="PpiC" evidence="14">
    <location>
        <begin position="187"/>
        <end position="277"/>
    </location>
</feature>
<feature type="compositionally biased region" description="Polar residues" evidence="12">
    <location>
        <begin position="23"/>
        <end position="33"/>
    </location>
</feature>
<dbReference type="GO" id="GO:0006457">
    <property type="term" value="P:protein folding"/>
    <property type="evidence" value="ECO:0007669"/>
    <property type="project" value="UniProtKB-UniRule"/>
</dbReference>
<evidence type="ECO:0000256" key="9">
    <source>
        <dbReference type="ARBA" id="ARBA00023235"/>
    </source>
</evidence>
<dbReference type="Proteomes" id="UP000261011">
    <property type="component" value="Unassembled WGS sequence"/>
</dbReference>
<feature type="compositionally biased region" description="Basic and acidic residues" evidence="12">
    <location>
        <begin position="34"/>
        <end position="54"/>
    </location>
</feature>
<dbReference type="Gene3D" id="1.10.4030.10">
    <property type="entry name" value="Porin chaperone SurA, peptide-binding domain"/>
    <property type="match status" value="1"/>
</dbReference>